<dbReference type="AlphaFoldDB" id="A0A3N4KW98"/>
<dbReference type="PANTHER" id="PTHR22775:SF47">
    <property type="entry name" value="MEIOTICALLY UP-REGULATED GENE 122 PROTEIN"/>
    <property type="match status" value="1"/>
</dbReference>
<organism evidence="6 7">
    <name type="scientific">Morchella conica CCBAS932</name>
    <dbReference type="NCBI Taxonomy" id="1392247"/>
    <lineage>
        <taxon>Eukaryota</taxon>
        <taxon>Fungi</taxon>
        <taxon>Dikarya</taxon>
        <taxon>Ascomycota</taxon>
        <taxon>Pezizomycotina</taxon>
        <taxon>Pezizomycetes</taxon>
        <taxon>Pezizales</taxon>
        <taxon>Morchellaceae</taxon>
        <taxon>Morchella</taxon>
    </lineage>
</organism>
<evidence type="ECO:0000256" key="4">
    <source>
        <dbReference type="SAM" id="Phobius"/>
    </source>
</evidence>
<feature type="compositionally biased region" description="Low complexity" evidence="3">
    <location>
        <begin position="448"/>
        <end position="480"/>
    </location>
</feature>
<evidence type="ECO:0000256" key="1">
    <source>
        <dbReference type="ARBA" id="ARBA00010883"/>
    </source>
</evidence>
<accession>A0A3N4KW98</accession>
<dbReference type="Pfam" id="PF00787">
    <property type="entry name" value="PX"/>
    <property type="match status" value="1"/>
</dbReference>
<feature type="transmembrane region" description="Helical" evidence="4">
    <location>
        <begin position="110"/>
        <end position="136"/>
    </location>
</feature>
<keyword evidence="4" id="KW-0812">Transmembrane</keyword>
<feature type="domain" description="PXA" evidence="5">
    <location>
        <begin position="202"/>
        <end position="374"/>
    </location>
</feature>
<feature type="region of interest" description="Disordered" evidence="3">
    <location>
        <begin position="654"/>
        <end position="676"/>
    </location>
</feature>
<dbReference type="GO" id="GO:0035091">
    <property type="term" value="F:phosphatidylinositol binding"/>
    <property type="evidence" value="ECO:0007669"/>
    <property type="project" value="InterPro"/>
</dbReference>
<feature type="region of interest" description="Disordered" evidence="3">
    <location>
        <begin position="863"/>
        <end position="911"/>
    </location>
</feature>
<comment type="similarity">
    <text evidence="1">Belongs to the sorting nexin family.</text>
</comment>
<dbReference type="EMBL" id="ML119116">
    <property type="protein sequence ID" value="RPB14823.1"/>
    <property type="molecule type" value="Genomic_DNA"/>
</dbReference>
<gene>
    <name evidence="6" type="ORF">P167DRAFT_572104</name>
</gene>
<dbReference type="Proteomes" id="UP000277580">
    <property type="component" value="Unassembled WGS sequence"/>
</dbReference>
<reference evidence="6 7" key="1">
    <citation type="journal article" date="2018" name="Nat. Ecol. Evol.">
        <title>Pezizomycetes genomes reveal the molecular basis of ectomycorrhizal truffle lifestyle.</title>
        <authorList>
            <person name="Murat C."/>
            <person name="Payen T."/>
            <person name="Noel B."/>
            <person name="Kuo A."/>
            <person name="Morin E."/>
            <person name="Chen J."/>
            <person name="Kohler A."/>
            <person name="Krizsan K."/>
            <person name="Balestrini R."/>
            <person name="Da Silva C."/>
            <person name="Montanini B."/>
            <person name="Hainaut M."/>
            <person name="Levati E."/>
            <person name="Barry K.W."/>
            <person name="Belfiori B."/>
            <person name="Cichocki N."/>
            <person name="Clum A."/>
            <person name="Dockter R.B."/>
            <person name="Fauchery L."/>
            <person name="Guy J."/>
            <person name="Iotti M."/>
            <person name="Le Tacon F."/>
            <person name="Lindquist E.A."/>
            <person name="Lipzen A."/>
            <person name="Malagnac F."/>
            <person name="Mello A."/>
            <person name="Molinier V."/>
            <person name="Miyauchi S."/>
            <person name="Poulain J."/>
            <person name="Riccioni C."/>
            <person name="Rubini A."/>
            <person name="Sitrit Y."/>
            <person name="Splivallo R."/>
            <person name="Traeger S."/>
            <person name="Wang M."/>
            <person name="Zifcakova L."/>
            <person name="Wipf D."/>
            <person name="Zambonelli A."/>
            <person name="Paolocci F."/>
            <person name="Nowrousian M."/>
            <person name="Ottonello S."/>
            <person name="Baldrian P."/>
            <person name="Spatafora J.W."/>
            <person name="Henrissat B."/>
            <person name="Nagy L.G."/>
            <person name="Aury J.M."/>
            <person name="Wincker P."/>
            <person name="Grigoriev I.V."/>
            <person name="Bonfante P."/>
            <person name="Martin F.M."/>
        </authorList>
    </citation>
    <scope>NUCLEOTIDE SEQUENCE [LARGE SCALE GENOMIC DNA]</scope>
    <source>
        <strain evidence="6 7">CCBAS932</strain>
    </source>
</reference>
<feature type="region of interest" description="Disordered" evidence="3">
    <location>
        <begin position="164"/>
        <end position="186"/>
    </location>
</feature>
<keyword evidence="2" id="KW-0175">Coiled coil</keyword>
<dbReference type="InterPro" id="IPR001683">
    <property type="entry name" value="PX_dom"/>
</dbReference>
<feature type="compositionally biased region" description="Pro residues" evidence="3">
    <location>
        <begin position="867"/>
        <end position="895"/>
    </location>
</feature>
<feature type="compositionally biased region" description="Polar residues" evidence="3">
    <location>
        <begin position="498"/>
        <end position="508"/>
    </location>
</feature>
<evidence type="ECO:0000313" key="7">
    <source>
        <dbReference type="Proteomes" id="UP000277580"/>
    </source>
</evidence>
<dbReference type="Pfam" id="PF02194">
    <property type="entry name" value="PXA"/>
    <property type="match status" value="1"/>
</dbReference>
<dbReference type="Gene3D" id="3.30.1520.10">
    <property type="entry name" value="Phox-like domain"/>
    <property type="match status" value="1"/>
</dbReference>
<proteinExistence type="inferred from homology"/>
<feature type="compositionally biased region" description="Low complexity" evidence="3">
    <location>
        <begin position="896"/>
        <end position="911"/>
    </location>
</feature>
<keyword evidence="4" id="KW-0472">Membrane</keyword>
<dbReference type="PANTHER" id="PTHR22775">
    <property type="entry name" value="SORTING NEXIN"/>
    <property type="match status" value="1"/>
</dbReference>
<dbReference type="SUPFAM" id="SSF64268">
    <property type="entry name" value="PX domain"/>
    <property type="match status" value="1"/>
</dbReference>
<dbReference type="InterPro" id="IPR036871">
    <property type="entry name" value="PX_dom_sf"/>
</dbReference>
<dbReference type="InterPro" id="IPR003114">
    <property type="entry name" value="Phox_assoc"/>
</dbReference>
<feature type="coiled-coil region" evidence="2">
    <location>
        <begin position="401"/>
        <end position="435"/>
    </location>
</feature>
<evidence type="ECO:0000256" key="3">
    <source>
        <dbReference type="SAM" id="MobiDB-lite"/>
    </source>
</evidence>
<keyword evidence="4" id="KW-1133">Transmembrane helix</keyword>
<evidence type="ECO:0000259" key="5">
    <source>
        <dbReference type="PROSITE" id="PS51207"/>
    </source>
</evidence>
<dbReference type="OrthoDB" id="41200at2759"/>
<dbReference type="PROSITE" id="PS51207">
    <property type="entry name" value="PXA"/>
    <property type="match status" value="1"/>
</dbReference>
<dbReference type="CDD" id="cd06093">
    <property type="entry name" value="PX_domain"/>
    <property type="match status" value="1"/>
</dbReference>
<sequence length="1074" mass="115477">MESADTTPTPADFPSTPTEIPSTPPLTPQLEDAPKSSSLPIKEEEKGPAIVVVGEKEEKEEKFEEEGGALETASGTTSSATIAEAATHVLDFLQHATPETLGGVMLGSTVVLYVIFGSFGLLFVGVIGGVVLHASLENMRASGKKGHRVDVLEWLDKRMAGVKGDGALASPPPGSENGSEKSTGGHKRFARSQRVVDFSSLPPETGAAFTDLADAVTRDYVRWWFSPILPTDESFPMACRQTLVQTLYNMHSHLSQKCAKDTFLLFLVSTSNTFIVFFRELAQTAQTSIGTYVEEYPSSALAQLVDRREQKRKLKMAADDIVTSFVPADATSCDPIRTFLTEIIAGVVLEKLVDKFSSAEWINSTIVYLLEKETQPEILQKIDIGEATLAVNDTRVSAAAEAQKAKRISRAEEEMERAMREAQELNAMIAEEEAKRVSGDFGPGRDANGNTSGSTSSNGSSINLNSDNASIRSSSDNGSSRPPTIVEEPISPSAEPGTFTSFDQLLSPSPTPSPVQPIDPLYRANVTISDLTPPSETKVFDPFSGGAFTAPADRPLRSKPTSAVYLIQIEPGVSTVPGWILTRKFTDFETLHEVLRRISNISGLESFTHSHSELPTWRGGTKEALRNQLERYINDALKERVLAESEGMKRFLEKDSEASNGGNKAPSPGGAFGGLGKNWPNPQAFAKMGGGMLDALTKAPQGAAEGGKSLFGGVFMKRALNGENRRQTLDVSSLRQLGRSDTSLQIENEAPVKPEEEEPVVKVNNRQSFPARRSSLMGMGRVQKTEKEGYIQLEIPSVDGDGPGFVSLPPPPSDMPDDYDSDAAPARTRSGSAASSLLRPEPETTTSRTRAASAAAAFLVPTQAPLSPVPPSPPLICTTPPPMDPPTSPTPPAPSAPATSSKPKPTTEPLTESETIFAVEIFFAIISELYTLSSAWLFRRSLLNVAKNILLRPGNATLESIRVLIQETVIDANTADAAIAGYVKKITKNGFPTKEERAAWPPVVEMSDDEKSELREKARRLVGERGMPEALKGLMGAGASRECWGVVFDALQERGVARGVVTGLVVEGVRGVCH</sequence>
<dbReference type="Pfam" id="PF08628">
    <property type="entry name" value="Nexin_C"/>
    <property type="match status" value="1"/>
</dbReference>
<dbReference type="InParanoid" id="A0A3N4KW98"/>
<feature type="region of interest" description="Disordered" evidence="3">
    <location>
        <begin position="436"/>
        <end position="518"/>
    </location>
</feature>
<dbReference type="InterPro" id="IPR013937">
    <property type="entry name" value="Sorting_nexin_C"/>
</dbReference>
<dbReference type="SMART" id="SM00313">
    <property type="entry name" value="PXA"/>
    <property type="match status" value="1"/>
</dbReference>
<name>A0A3N4KW98_9PEZI</name>
<keyword evidence="7" id="KW-1185">Reference proteome</keyword>
<evidence type="ECO:0000256" key="2">
    <source>
        <dbReference type="SAM" id="Coils"/>
    </source>
</evidence>
<dbReference type="STRING" id="1392247.A0A3N4KW98"/>
<feature type="region of interest" description="Disordered" evidence="3">
    <location>
        <begin position="1"/>
        <end position="77"/>
    </location>
</feature>
<evidence type="ECO:0000313" key="6">
    <source>
        <dbReference type="EMBL" id="RPB14823.1"/>
    </source>
</evidence>
<feature type="region of interest" description="Disordered" evidence="3">
    <location>
        <begin position="795"/>
        <end position="851"/>
    </location>
</feature>
<protein>
    <recommendedName>
        <fullName evidence="5">PXA domain-containing protein</fullName>
    </recommendedName>
</protein>